<gene>
    <name evidence="1" type="ORF">Pan14r_04060</name>
</gene>
<sequence length="112" mass="12507">MRVFYEEGLANCFGPCRRCDEGNDVVLSIRSGGNVGQLLSSGIFMLPCADFVLTRGRQHRVDRYLGEIDANTAESVNLCMRGHSKRENREILSAARQQAWPGQGTTQWESLT</sequence>
<dbReference type="EMBL" id="SJPL01000001">
    <property type="protein sequence ID" value="TWT68166.1"/>
    <property type="molecule type" value="Genomic_DNA"/>
</dbReference>
<organism evidence="1 2">
    <name type="scientific">Crateriforma conspicua</name>
    <dbReference type="NCBI Taxonomy" id="2527996"/>
    <lineage>
        <taxon>Bacteria</taxon>
        <taxon>Pseudomonadati</taxon>
        <taxon>Planctomycetota</taxon>
        <taxon>Planctomycetia</taxon>
        <taxon>Planctomycetales</taxon>
        <taxon>Planctomycetaceae</taxon>
        <taxon>Crateriforma</taxon>
    </lineage>
</organism>
<dbReference type="Proteomes" id="UP000317238">
    <property type="component" value="Unassembled WGS sequence"/>
</dbReference>
<keyword evidence="2" id="KW-1185">Reference proteome</keyword>
<evidence type="ECO:0000313" key="2">
    <source>
        <dbReference type="Proteomes" id="UP000317238"/>
    </source>
</evidence>
<dbReference type="AlphaFoldDB" id="A0A5C5XXL9"/>
<accession>A0A5C5XXL9</accession>
<evidence type="ECO:0000313" key="1">
    <source>
        <dbReference type="EMBL" id="TWT68166.1"/>
    </source>
</evidence>
<comment type="caution">
    <text evidence="1">The sequence shown here is derived from an EMBL/GenBank/DDBJ whole genome shotgun (WGS) entry which is preliminary data.</text>
</comment>
<proteinExistence type="predicted"/>
<reference evidence="1 2" key="1">
    <citation type="submission" date="2019-02" db="EMBL/GenBank/DDBJ databases">
        <title>Deep-cultivation of Planctomycetes and their phenomic and genomic characterization uncovers novel biology.</title>
        <authorList>
            <person name="Wiegand S."/>
            <person name="Jogler M."/>
            <person name="Boedeker C."/>
            <person name="Pinto D."/>
            <person name="Vollmers J."/>
            <person name="Rivas-Marin E."/>
            <person name="Kohn T."/>
            <person name="Peeters S.H."/>
            <person name="Heuer A."/>
            <person name="Rast P."/>
            <person name="Oberbeckmann S."/>
            <person name="Bunk B."/>
            <person name="Jeske O."/>
            <person name="Meyerdierks A."/>
            <person name="Storesund J.E."/>
            <person name="Kallscheuer N."/>
            <person name="Luecker S."/>
            <person name="Lage O.M."/>
            <person name="Pohl T."/>
            <person name="Merkel B.J."/>
            <person name="Hornburger P."/>
            <person name="Mueller R.-W."/>
            <person name="Bruemmer F."/>
            <person name="Labrenz M."/>
            <person name="Spormann A.M."/>
            <person name="Op Den Camp H."/>
            <person name="Overmann J."/>
            <person name="Amann R."/>
            <person name="Jetten M.S.M."/>
            <person name="Mascher T."/>
            <person name="Medema M.H."/>
            <person name="Devos D.P."/>
            <person name="Kaster A.-K."/>
            <person name="Ovreas L."/>
            <person name="Rohde M."/>
            <person name="Galperin M.Y."/>
            <person name="Jogler C."/>
        </authorList>
    </citation>
    <scope>NUCLEOTIDE SEQUENCE [LARGE SCALE GENOMIC DNA]</scope>
    <source>
        <strain evidence="1 2">Pan14r</strain>
    </source>
</reference>
<name>A0A5C5XXL9_9PLAN</name>
<protein>
    <submittedName>
        <fullName evidence="1">Uncharacterized protein</fullName>
    </submittedName>
</protein>